<dbReference type="InterPro" id="IPR040256">
    <property type="entry name" value="At4g02000-like"/>
</dbReference>
<protein>
    <recommendedName>
        <fullName evidence="2">DUF4283 domain-containing protein</fullName>
    </recommendedName>
</protein>
<name>A0AAW2JAY4_9LAMI</name>
<reference evidence="1" key="2">
    <citation type="journal article" date="2024" name="Plant">
        <title>Genomic evolution and insights into agronomic trait innovations of Sesamum species.</title>
        <authorList>
            <person name="Miao H."/>
            <person name="Wang L."/>
            <person name="Qu L."/>
            <person name="Liu H."/>
            <person name="Sun Y."/>
            <person name="Le M."/>
            <person name="Wang Q."/>
            <person name="Wei S."/>
            <person name="Zheng Y."/>
            <person name="Lin W."/>
            <person name="Duan Y."/>
            <person name="Cao H."/>
            <person name="Xiong S."/>
            <person name="Wang X."/>
            <person name="Wei L."/>
            <person name="Li C."/>
            <person name="Ma Q."/>
            <person name="Ju M."/>
            <person name="Zhao R."/>
            <person name="Li G."/>
            <person name="Mu C."/>
            <person name="Tian Q."/>
            <person name="Mei H."/>
            <person name="Zhang T."/>
            <person name="Gao T."/>
            <person name="Zhang H."/>
        </authorList>
    </citation>
    <scope>NUCLEOTIDE SEQUENCE</scope>
    <source>
        <strain evidence="1">KEN8</strain>
    </source>
</reference>
<evidence type="ECO:0008006" key="2">
    <source>
        <dbReference type="Google" id="ProtNLM"/>
    </source>
</evidence>
<organism evidence="1">
    <name type="scientific">Sesamum calycinum</name>
    <dbReference type="NCBI Taxonomy" id="2727403"/>
    <lineage>
        <taxon>Eukaryota</taxon>
        <taxon>Viridiplantae</taxon>
        <taxon>Streptophyta</taxon>
        <taxon>Embryophyta</taxon>
        <taxon>Tracheophyta</taxon>
        <taxon>Spermatophyta</taxon>
        <taxon>Magnoliopsida</taxon>
        <taxon>eudicotyledons</taxon>
        <taxon>Gunneridae</taxon>
        <taxon>Pentapetalae</taxon>
        <taxon>asterids</taxon>
        <taxon>lamiids</taxon>
        <taxon>Lamiales</taxon>
        <taxon>Pedaliaceae</taxon>
        <taxon>Sesamum</taxon>
    </lineage>
</organism>
<comment type="caution">
    <text evidence="1">The sequence shown here is derived from an EMBL/GenBank/DDBJ whole genome shotgun (WGS) entry which is preliminary data.</text>
</comment>
<accession>A0AAW2JAY4</accession>
<sequence>MLSVGRLNLKDVLIKLSNEEDLSRIWLRSEWTFDSFHTRVFKWTPCFDPQIESPIARVWIRLLDLPVQLFEKNALFTLAAKIGKHLRMDDPNTDQSRANLARVCVELDLTSPKVRAVYPNIEGKTFRQQVYYENCPPYFLYPSGQSSIQYEEARDLGELINNKRNGKNVSIANDSPRAPVVTIVDNNDLVHTKNISNSTSHDTGLNANVVMSLMYVHEPELLATPATNLPDITAVTSPDELNLEDPLIAELLDKDWDAEKTTMNKIHPAILADVEASNKSSALAETSTLKAPI</sequence>
<dbReference type="PANTHER" id="PTHR31286">
    <property type="entry name" value="GLYCINE-RICH CELL WALL STRUCTURAL PROTEIN 1.8-LIKE"/>
    <property type="match status" value="1"/>
</dbReference>
<proteinExistence type="predicted"/>
<gene>
    <name evidence="1" type="ORF">Scaly_2621800</name>
</gene>
<evidence type="ECO:0000313" key="1">
    <source>
        <dbReference type="EMBL" id="KAL0291751.1"/>
    </source>
</evidence>
<dbReference type="EMBL" id="JACGWM010001554">
    <property type="protein sequence ID" value="KAL0291751.1"/>
    <property type="molecule type" value="Genomic_DNA"/>
</dbReference>
<dbReference type="PANTHER" id="PTHR31286:SF179">
    <property type="entry name" value="RNASE H TYPE-1 DOMAIN-CONTAINING PROTEIN"/>
    <property type="match status" value="1"/>
</dbReference>
<dbReference type="AlphaFoldDB" id="A0AAW2JAY4"/>
<reference evidence="1" key="1">
    <citation type="submission" date="2020-06" db="EMBL/GenBank/DDBJ databases">
        <authorList>
            <person name="Li T."/>
            <person name="Hu X."/>
            <person name="Zhang T."/>
            <person name="Song X."/>
            <person name="Zhang H."/>
            <person name="Dai N."/>
            <person name="Sheng W."/>
            <person name="Hou X."/>
            <person name="Wei L."/>
        </authorList>
    </citation>
    <scope>NUCLEOTIDE SEQUENCE</scope>
    <source>
        <strain evidence="1">KEN8</strain>
        <tissue evidence="1">Leaf</tissue>
    </source>
</reference>